<evidence type="ECO:0000313" key="1">
    <source>
        <dbReference type="EMBL" id="MCD7466701.1"/>
    </source>
</evidence>
<comment type="caution">
    <text evidence="1">The sequence shown here is derived from an EMBL/GenBank/DDBJ whole genome shotgun (WGS) entry which is preliminary data.</text>
</comment>
<proteinExistence type="predicted"/>
<accession>A0ABS8T6U2</accession>
<reference evidence="1 2" key="1">
    <citation type="journal article" date="2021" name="BMC Genomics">
        <title>Datura genome reveals duplications of psychoactive alkaloid biosynthetic genes and high mutation rate following tissue culture.</title>
        <authorList>
            <person name="Rajewski A."/>
            <person name="Carter-House D."/>
            <person name="Stajich J."/>
            <person name="Litt A."/>
        </authorList>
    </citation>
    <scope>NUCLEOTIDE SEQUENCE [LARGE SCALE GENOMIC DNA]</scope>
    <source>
        <strain evidence="1">AR-01</strain>
    </source>
</reference>
<feature type="non-terminal residue" evidence="1">
    <location>
        <position position="1"/>
    </location>
</feature>
<organism evidence="1 2">
    <name type="scientific">Datura stramonium</name>
    <name type="common">Jimsonweed</name>
    <name type="synonym">Common thornapple</name>
    <dbReference type="NCBI Taxonomy" id="4076"/>
    <lineage>
        <taxon>Eukaryota</taxon>
        <taxon>Viridiplantae</taxon>
        <taxon>Streptophyta</taxon>
        <taxon>Embryophyta</taxon>
        <taxon>Tracheophyta</taxon>
        <taxon>Spermatophyta</taxon>
        <taxon>Magnoliopsida</taxon>
        <taxon>eudicotyledons</taxon>
        <taxon>Gunneridae</taxon>
        <taxon>Pentapetalae</taxon>
        <taxon>asterids</taxon>
        <taxon>lamiids</taxon>
        <taxon>Solanales</taxon>
        <taxon>Solanaceae</taxon>
        <taxon>Solanoideae</taxon>
        <taxon>Datureae</taxon>
        <taxon>Datura</taxon>
    </lineage>
</organism>
<keyword evidence="2" id="KW-1185">Reference proteome</keyword>
<sequence length="72" mass="8631">KTYSFPDEDKVSVRNFFDQVGSERLSDTLGKAEKEFSRTEKIPRWIAQDHWDGLMRYWNSDDFKKISATRRI</sequence>
<dbReference type="Proteomes" id="UP000823775">
    <property type="component" value="Unassembled WGS sequence"/>
</dbReference>
<name>A0ABS8T6U2_DATST</name>
<dbReference type="EMBL" id="JACEIK010001167">
    <property type="protein sequence ID" value="MCD7466701.1"/>
    <property type="molecule type" value="Genomic_DNA"/>
</dbReference>
<gene>
    <name evidence="1" type="ORF">HAX54_003653</name>
</gene>
<evidence type="ECO:0000313" key="2">
    <source>
        <dbReference type="Proteomes" id="UP000823775"/>
    </source>
</evidence>
<protein>
    <submittedName>
        <fullName evidence="1">Uncharacterized protein</fullName>
    </submittedName>
</protein>